<accession>A0AAV5MW57</accession>
<dbReference type="CDD" id="cd00093">
    <property type="entry name" value="HTH_XRE"/>
    <property type="match status" value="1"/>
</dbReference>
<feature type="domain" description="HTH cro/C1-type" evidence="6">
    <location>
        <begin position="18"/>
        <end position="63"/>
    </location>
</feature>
<protein>
    <submittedName>
        <fullName evidence="7">HTH-type transcriptional regulator PrtR</fullName>
    </submittedName>
</protein>
<dbReference type="Proteomes" id="UP001058124">
    <property type="component" value="Unassembled WGS sequence"/>
</dbReference>
<dbReference type="SMART" id="SM00530">
    <property type="entry name" value="HTH_XRE"/>
    <property type="match status" value="1"/>
</dbReference>
<dbReference type="AlphaFoldDB" id="A0AAV5MW57"/>
<dbReference type="InterPro" id="IPR010982">
    <property type="entry name" value="Lambda_DNA-bd_dom_sf"/>
</dbReference>
<keyword evidence="3" id="KW-0805">Transcription regulation</keyword>
<evidence type="ECO:0000259" key="6">
    <source>
        <dbReference type="PROSITE" id="PS50943"/>
    </source>
</evidence>
<dbReference type="PROSITE" id="PS50943">
    <property type="entry name" value="HTH_CROC1"/>
    <property type="match status" value="1"/>
</dbReference>
<dbReference type="EMBL" id="BRLH01000001">
    <property type="protein sequence ID" value="GKX54071.1"/>
    <property type="molecule type" value="Genomic_DNA"/>
</dbReference>
<dbReference type="SUPFAM" id="SSF51306">
    <property type="entry name" value="LexA/Signal peptidase"/>
    <property type="match status" value="1"/>
</dbReference>
<name>A0AAV5MW57_9GAMM</name>
<evidence type="ECO:0000256" key="4">
    <source>
        <dbReference type="ARBA" id="ARBA00023125"/>
    </source>
</evidence>
<dbReference type="CDD" id="cd06529">
    <property type="entry name" value="S24_LexA-like"/>
    <property type="match status" value="1"/>
</dbReference>
<dbReference type="PANTHER" id="PTHR40661:SF2">
    <property type="entry name" value="HTH-TYPE TRANSCRIPTIONAL REGULATOR PRTR"/>
    <property type="match status" value="1"/>
</dbReference>
<proteinExistence type="predicted"/>
<keyword evidence="1" id="KW-0645">Protease</keyword>
<dbReference type="InterPro" id="IPR015927">
    <property type="entry name" value="Peptidase_S24_S26A/B/C"/>
</dbReference>
<dbReference type="InterPro" id="IPR019756">
    <property type="entry name" value="Pept_S26A_signal_pept_1_Ser-AS"/>
</dbReference>
<dbReference type="InterPro" id="IPR036286">
    <property type="entry name" value="LexA/Signal_pep-like_sf"/>
</dbReference>
<keyword evidence="4" id="KW-0238">DNA-binding</keyword>
<dbReference type="Gene3D" id="1.10.260.40">
    <property type="entry name" value="lambda repressor-like DNA-binding domains"/>
    <property type="match status" value="1"/>
</dbReference>
<dbReference type="RefSeq" id="WP_245614585.1">
    <property type="nucleotide sequence ID" value="NZ_BRLH01000001.1"/>
</dbReference>
<dbReference type="GO" id="GO:0004252">
    <property type="term" value="F:serine-type endopeptidase activity"/>
    <property type="evidence" value="ECO:0007669"/>
    <property type="project" value="InterPro"/>
</dbReference>
<evidence type="ECO:0000256" key="3">
    <source>
        <dbReference type="ARBA" id="ARBA00023015"/>
    </source>
</evidence>
<dbReference type="GO" id="GO:0006508">
    <property type="term" value="P:proteolysis"/>
    <property type="evidence" value="ECO:0007669"/>
    <property type="project" value="UniProtKB-KW"/>
</dbReference>
<evidence type="ECO:0000313" key="8">
    <source>
        <dbReference type="Proteomes" id="UP001058124"/>
    </source>
</evidence>
<keyword evidence="2" id="KW-0378">Hydrolase</keyword>
<evidence type="ECO:0000256" key="2">
    <source>
        <dbReference type="ARBA" id="ARBA00022801"/>
    </source>
</evidence>
<sequence>MKLETFADRLNFAMNEGGYTQASLGQAIGMSQPSVWKLTTGKTQNTRKMYQIAKVLGVRPEWLEEGSGPMREGPATEQSPNASTFKFSHLKVKEWESLDEKERDEYVEVPLLNISLSAGNGGYVIDESSEFGLTFRHYYLKKVGVPIAAARVVRVTGNSMEPTLHDGDVVGVNTQDTVIRDGKTYAIRQGELLRVKILIATPQTVIIRSINREEYPDETMTKEEFSDGVEVIGRVFWSSHTW</sequence>
<comment type="caution">
    <text evidence="7">The sequence shown here is derived from an EMBL/GenBank/DDBJ whole genome shotgun (WGS) entry which is preliminary data.</text>
</comment>
<dbReference type="Pfam" id="PF01381">
    <property type="entry name" value="HTH_3"/>
    <property type="match status" value="1"/>
</dbReference>
<evidence type="ECO:0000256" key="5">
    <source>
        <dbReference type="ARBA" id="ARBA00023163"/>
    </source>
</evidence>
<dbReference type="InterPro" id="IPR039418">
    <property type="entry name" value="LexA-like"/>
</dbReference>
<organism evidence="7 8">
    <name type="scientific">Leminorella grimontii</name>
    <dbReference type="NCBI Taxonomy" id="82981"/>
    <lineage>
        <taxon>Bacteria</taxon>
        <taxon>Pseudomonadati</taxon>
        <taxon>Pseudomonadota</taxon>
        <taxon>Gammaproteobacteria</taxon>
        <taxon>Enterobacterales</taxon>
        <taxon>Budviciaceae</taxon>
        <taxon>Leminorella</taxon>
    </lineage>
</organism>
<dbReference type="InterPro" id="IPR001387">
    <property type="entry name" value="Cro/C1-type_HTH"/>
</dbReference>
<gene>
    <name evidence="7" type="primary">prtR</name>
    <name evidence="7" type="ORF">SOASR030_01830</name>
</gene>
<dbReference type="SUPFAM" id="SSF47413">
    <property type="entry name" value="lambda repressor-like DNA-binding domains"/>
    <property type="match status" value="1"/>
</dbReference>
<evidence type="ECO:0000313" key="7">
    <source>
        <dbReference type="EMBL" id="GKX54071.1"/>
    </source>
</evidence>
<dbReference type="Gene3D" id="2.10.109.10">
    <property type="entry name" value="Umud Fragment, subunit A"/>
    <property type="match status" value="1"/>
</dbReference>
<evidence type="ECO:0000256" key="1">
    <source>
        <dbReference type="ARBA" id="ARBA00022670"/>
    </source>
</evidence>
<dbReference type="PANTHER" id="PTHR40661">
    <property type="match status" value="1"/>
</dbReference>
<dbReference type="GO" id="GO:0016020">
    <property type="term" value="C:membrane"/>
    <property type="evidence" value="ECO:0007669"/>
    <property type="project" value="InterPro"/>
</dbReference>
<keyword evidence="5" id="KW-0804">Transcription</keyword>
<dbReference type="PROSITE" id="PS00501">
    <property type="entry name" value="SPASE_I_1"/>
    <property type="match status" value="1"/>
</dbReference>
<keyword evidence="8" id="KW-1185">Reference proteome</keyword>
<dbReference type="Pfam" id="PF00717">
    <property type="entry name" value="Peptidase_S24"/>
    <property type="match status" value="1"/>
</dbReference>
<reference evidence="7" key="1">
    <citation type="submission" date="2022-06" db="EMBL/GenBank/DDBJ databases">
        <title>Draft genome sequences of Leminorella grimontii str. JCM5902.</title>
        <authorList>
            <person name="Wakabayashi Y."/>
            <person name="Kojima K."/>
        </authorList>
    </citation>
    <scope>NUCLEOTIDE SEQUENCE</scope>
    <source>
        <strain evidence="7">JCM 5902</strain>
    </source>
</reference>
<dbReference type="GO" id="GO:0003677">
    <property type="term" value="F:DNA binding"/>
    <property type="evidence" value="ECO:0007669"/>
    <property type="project" value="UniProtKB-KW"/>
</dbReference>